<proteinExistence type="inferred from homology"/>
<evidence type="ECO:0000313" key="9">
    <source>
        <dbReference type="Proteomes" id="UP000186666"/>
    </source>
</evidence>
<dbReference type="Pfam" id="PF02687">
    <property type="entry name" value="FtsX"/>
    <property type="match status" value="2"/>
</dbReference>
<comment type="caution">
    <text evidence="8">The sequence shown here is derived from an EMBL/GenBank/DDBJ whole genome shotgun (WGS) entry which is preliminary data.</text>
</comment>
<feature type="transmembrane region" description="Helical" evidence="6">
    <location>
        <begin position="62"/>
        <end position="82"/>
    </location>
</feature>
<feature type="transmembrane region" description="Helical" evidence="6">
    <location>
        <begin position="151"/>
        <end position="174"/>
    </location>
</feature>
<dbReference type="PANTHER" id="PTHR46795:SF2">
    <property type="entry name" value="ABC TRANSPORTER, PERMEASE PROTEIN"/>
    <property type="match status" value="1"/>
</dbReference>
<evidence type="ECO:0000256" key="5">
    <source>
        <dbReference type="ARBA" id="ARBA00023136"/>
    </source>
</evidence>
<evidence type="ECO:0000256" key="6">
    <source>
        <dbReference type="PIRNR" id="PIRNR018968"/>
    </source>
</evidence>
<feature type="transmembrane region" description="Helical" evidence="6">
    <location>
        <begin position="18"/>
        <end position="42"/>
    </location>
</feature>
<feature type="transmembrane region" description="Helical" evidence="6">
    <location>
        <begin position="103"/>
        <end position="131"/>
    </location>
</feature>
<feature type="transmembrane region" description="Helical" evidence="6">
    <location>
        <begin position="195"/>
        <end position="216"/>
    </location>
</feature>
<comment type="subcellular location">
    <subcellularLocation>
        <location evidence="1 6">Cell membrane</location>
        <topology evidence="1 6">Multi-pass membrane protein</topology>
    </subcellularLocation>
</comment>
<gene>
    <name evidence="8" type="ORF">SAMN05421578_10423</name>
</gene>
<keyword evidence="9" id="KW-1185">Reference proteome</keyword>
<evidence type="ECO:0000256" key="3">
    <source>
        <dbReference type="ARBA" id="ARBA00022692"/>
    </source>
</evidence>
<evidence type="ECO:0000256" key="2">
    <source>
        <dbReference type="ARBA" id="ARBA00022475"/>
    </source>
</evidence>
<feature type="transmembrane region" description="Helical" evidence="6">
    <location>
        <begin position="222"/>
        <end position="239"/>
    </location>
</feature>
<protein>
    <submittedName>
        <fullName evidence="8">ABC transport system permease protein</fullName>
    </submittedName>
</protein>
<evidence type="ECO:0000259" key="7">
    <source>
        <dbReference type="Pfam" id="PF02687"/>
    </source>
</evidence>
<feature type="transmembrane region" description="Helical" evidence="6">
    <location>
        <begin position="505"/>
        <end position="527"/>
    </location>
</feature>
<feature type="domain" description="ABC3 transporter permease C-terminal" evidence="7">
    <location>
        <begin position="63"/>
        <end position="178"/>
    </location>
</feature>
<dbReference type="PIRSF" id="PIRSF018968">
    <property type="entry name" value="ABC_permease_BceB"/>
    <property type="match status" value="1"/>
</dbReference>
<keyword evidence="5 6" id="KW-0472">Membrane</keyword>
<keyword evidence="6" id="KW-0813">Transport</keyword>
<reference evidence="8 9" key="1">
    <citation type="submission" date="2017-01" db="EMBL/GenBank/DDBJ databases">
        <authorList>
            <person name="Varghese N."/>
            <person name="Submissions S."/>
        </authorList>
    </citation>
    <scope>NUCLEOTIDE SEQUENCE [LARGE SCALE GENOMIC DNA]</scope>
    <source>
        <strain evidence="8 9">ATCC 23464</strain>
    </source>
</reference>
<evidence type="ECO:0000313" key="8">
    <source>
        <dbReference type="EMBL" id="SIQ78121.1"/>
    </source>
</evidence>
<feature type="transmembrane region" description="Helical" evidence="6">
    <location>
        <begin position="556"/>
        <end position="579"/>
    </location>
</feature>
<dbReference type="InterPro" id="IPR003838">
    <property type="entry name" value="ABC3_permease_C"/>
</dbReference>
<keyword evidence="2 6" id="KW-1003">Cell membrane</keyword>
<name>A0ABY1JTZ6_9BACL</name>
<dbReference type="PANTHER" id="PTHR46795">
    <property type="entry name" value="ABC TRANSPORTER PERMEASE-RELATED-RELATED"/>
    <property type="match status" value="1"/>
</dbReference>
<feature type="domain" description="ABC3 transporter permease C-terminal" evidence="7">
    <location>
        <begin position="512"/>
        <end position="612"/>
    </location>
</feature>
<evidence type="ECO:0000256" key="4">
    <source>
        <dbReference type="ARBA" id="ARBA00022989"/>
    </source>
</evidence>
<dbReference type="InterPro" id="IPR027022">
    <property type="entry name" value="ABC_permease_BceB-typ"/>
</dbReference>
<feature type="transmembrane region" description="Helical" evidence="6">
    <location>
        <begin position="591"/>
        <end position="612"/>
    </location>
</feature>
<evidence type="ECO:0000256" key="1">
    <source>
        <dbReference type="ARBA" id="ARBA00004651"/>
    </source>
</evidence>
<accession>A0ABY1JTZ6</accession>
<organism evidence="8 9">
    <name type="scientific">Paenibacillus macquariensis</name>
    <dbReference type="NCBI Taxonomy" id="948756"/>
    <lineage>
        <taxon>Bacteria</taxon>
        <taxon>Bacillati</taxon>
        <taxon>Bacillota</taxon>
        <taxon>Bacilli</taxon>
        <taxon>Bacillales</taxon>
        <taxon>Paenibacillaceae</taxon>
        <taxon>Paenibacillus</taxon>
    </lineage>
</organism>
<dbReference type="Proteomes" id="UP000186666">
    <property type="component" value="Unassembled WGS sequence"/>
</dbReference>
<sequence>MTFLQFAIKNVQRNYKAYLAYFLSSTFSILVFFLFAVNLFHPMIGENFTSGPVHAVLSTGEVAISIFSLLFILYSVGTFLKMRSGEFGLLTILGATRKQLNRLILLENIIIGLAAMVTGITTGLFLSKYFLMFASMILEVPELEFYMPVKAIIFTITCFLIIFVLISILAPFAVRSKEIIELLKGNRKPKEPPKASIWLSIAGLILMAAGYIIVVLEMDIPFGYGVVAILVSAGTYLFYSQFSVFTLMRLTSLPTLFFRKTNLLWISDLVYRMKDNARLLFVVTITCALSFTTMATFFSVYQTVDEEYAKSYPIPFNYSSYSSDVQRENNLSLISSKLDEEGLSYRIVSVPFLEFDSDLSQKTGALSTQGYNRLAELLNREPLQLKSGEAIEVSTWTNKADSRITIQENETVHLGSDTLRLIGVVQDNIFPEGSFGNLYVLNDSDFEKQDSVLNKGVYYGYSVPDWTEASTAAEKISAQIGSDWDAFKYRSSPDWYQTDKLTYKLILFVGSFISIVFFIAAGSFIYFRFYTDVQEEKGKYRNLRKIGMTIREVKKIITVQLAILFFIPIFLATLHSVFALQLLQRLISVSIGSYASIILIFFLVAWFIYFLLLRPRYLRSLLEET</sequence>
<keyword evidence="4 6" id="KW-1133">Transmembrane helix</keyword>
<comment type="similarity">
    <text evidence="6">Belongs to the ABC-4 integral membrane protein family.</text>
</comment>
<keyword evidence="3 6" id="KW-0812">Transmembrane</keyword>
<dbReference type="EMBL" id="FTNK01000004">
    <property type="protein sequence ID" value="SIQ78121.1"/>
    <property type="molecule type" value="Genomic_DNA"/>
</dbReference>
<feature type="transmembrane region" description="Helical" evidence="6">
    <location>
        <begin position="279"/>
        <end position="301"/>
    </location>
</feature>
<dbReference type="RefSeq" id="WP_068585964.1">
    <property type="nucleotide sequence ID" value="NZ_FTNK01000004.1"/>
</dbReference>
<dbReference type="InterPro" id="IPR052536">
    <property type="entry name" value="ABC-4_Integral_Memb_Prot"/>
</dbReference>